<evidence type="ECO:0000313" key="7">
    <source>
        <dbReference type="EMBL" id="MEK0170625.1"/>
    </source>
</evidence>
<keyword evidence="3 5" id="KW-1133">Transmembrane helix</keyword>
<dbReference type="PANTHER" id="PTHR23523:SF2">
    <property type="entry name" value="2-NITROIMIDAZOLE TRANSPORTER"/>
    <property type="match status" value="1"/>
</dbReference>
<sequence>MTGATDGTGRTGAARQGLRAAAWVLPAAIVLIALNFRGPIVATAPVIGDVRVDLGLTATIAGLLTTIPVLCFALATPFASWVIAKADPERAVSLSLVIVLAGTVVRSMPSSAALLVGTAVIGIGITIGNVVIPVVIRRDTSPERVGLVTGVYTSALNVGSMITSLATAPLAALWGWPVAIAVWAVFAVIAGFAWTYAVGARAAWRRPVRSDDDEPLPITGPIDQVLDTGAIRTIRAERAAAAAAAATAAEPVRPARRLITWGLTLAFGGQAFSYYALTAWIPTLLHDEIGFSKASSGASSSVFQILAVVGALGVPLLATRWRPRVIIALVGFLWLAMPLGLLFAPQLWLLWSVLGGAAQGGGITVIFIVIVRIVSSDADARRMSAFVQGGGYLLGSAGPLVAGALHGATGDWTAPLLVVLVSVLTLGVVGTIAARRVS</sequence>
<comment type="subcellular location">
    <subcellularLocation>
        <location evidence="1">Cell membrane</location>
        <topology evidence="1">Multi-pass membrane protein</topology>
    </subcellularLocation>
</comment>
<feature type="transmembrane region" description="Helical" evidence="5">
    <location>
        <begin position="350"/>
        <end position="374"/>
    </location>
</feature>
<evidence type="ECO:0000256" key="1">
    <source>
        <dbReference type="ARBA" id="ARBA00004651"/>
    </source>
</evidence>
<feature type="domain" description="Major facilitator superfamily (MFS) profile" evidence="6">
    <location>
        <begin position="23"/>
        <end position="438"/>
    </location>
</feature>
<organism evidence="7 8">
    <name type="scientific">Curtobacterium citreum</name>
    <dbReference type="NCBI Taxonomy" id="2036"/>
    <lineage>
        <taxon>Bacteria</taxon>
        <taxon>Bacillati</taxon>
        <taxon>Actinomycetota</taxon>
        <taxon>Actinomycetes</taxon>
        <taxon>Micrococcales</taxon>
        <taxon>Microbacteriaceae</taxon>
        <taxon>Curtobacterium</taxon>
    </lineage>
</organism>
<evidence type="ECO:0000256" key="2">
    <source>
        <dbReference type="ARBA" id="ARBA00022692"/>
    </source>
</evidence>
<dbReference type="EMBL" id="JBBLYY010000023">
    <property type="protein sequence ID" value="MEK0170625.1"/>
    <property type="molecule type" value="Genomic_DNA"/>
</dbReference>
<feature type="transmembrane region" description="Helical" evidence="5">
    <location>
        <begin position="174"/>
        <end position="199"/>
    </location>
</feature>
<keyword evidence="2 5" id="KW-0812">Transmembrane</keyword>
<reference evidence="7 8" key="1">
    <citation type="submission" date="2024-03" db="EMBL/GenBank/DDBJ databases">
        <title>Whole genomes of four grape xylem sap localized bacterial endophytes.</title>
        <authorList>
            <person name="Kumar G."/>
            <person name="Savka M.A."/>
        </authorList>
    </citation>
    <scope>NUCLEOTIDE SEQUENCE [LARGE SCALE GENOMIC DNA]</scope>
    <source>
        <strain evidence="7 8">RIT_GXS8</strain>
    </source>
</reference>
<evidence type="ECO:0000313" key="8">
    <source>
        <dbReference type="Proteomes" id="UP001370299"/>
    </source>
</evidence>
<protein>
    <submittedName>
        <fullName evidence="7">MFS transporter</fullName>
    </submittedName>
</protein>
<dbReference type="Gene3D" id="1.20.1250.20">
    <property type="entry name" value="MFS general substrate transporter like domains"/>
    <property type="match status" value="2"/>
</dbReference>
<proteinExistence type="predicted"/>
<evidence type="ECO:0000256" key="5">
    <source>
        <dbReference type="SAM" id="Phobius"/>
    </source>
</evidence>
<comment type="caution">
    <text evidence="7">The sequence shown here is derived from an EMBL/GenBank/DDBJ whole genome shotgun (WGS) entry which is preliminary data.</text>
</comment>
<feature type="transmembrane region" description="Helical" evidence="5">
    <location>
        <begin position="301"/>
        <end position="318"/>
    </location>
</feature>
<dbReference type="PROSITE" id="PS50850">
    <property type="entry name" value="MFS"/>
    <property type="match status" value="1"/>
</dbReference>
<feature type="transmembrane region" description="Helical" evidence="5">
    <location>
        <begin position="325"/>
        <end position="344"/>
    </location>
</feature>
<gene>
    <name evidence="7" type="ORF">WMN62_04010</name>
</gene>
<evidence type="ECO:0000256" key="3">
    <source>
        <dbReference type="ARBA" id="ARBA00022989"/>
    </source>
</evidence>
<dbReference type="InterPro" id="IPR052524">
    <property type="entry name" value="MFS_Cyanate_Porter"/>
</dbReference>
<keyword evidence="4 5" id="KW-0472">Membrane</keyword>
<dbReference type="InterPro" id="IPR011701">
    <property type="entry name" value="MFS"/>
</dbReference>
<dbReference type="Pfam" id="PF07690">
    <property type="entry name" value="MFS_1"/>
    <property type="match status" value="1"/>
</dbReference>
<dbReference type="Proteomes" id="UP001370299">
    <property type="component" value="Unassembled WGS sequence"/>
</dbReference>
<name>A0ABU8Y717_9MICO</name>
<dbReference type="InterPro" id="IPR036259">
    <property type="entry name" value="MFS_trans_sf"/>
</dbReference>
<feature type="transmembrane region" description="Helical" evidence="5">
    <location>
        <begin position="258"/>
        <end position="281"/>
    </location>
</feature>
<accession>A0ABU8Y717</accession>
<dbReference type="RefSeq" id="WP_340196656.1">
    <property type="nucleotide sequence ID" value="NZ_JBBKAP010000042.1"/>
</dbReference>
<feature type="transmembrane region" description="Helical" evidence="5">
    <location>
        <begin position="412"/>
        <end position="434"/>
    </location>
</feature>
<feature type="transmembrane region" description="Helical" evidence="5">
    <location>
        <begin position="20"/>
        <end position="40"/>
    </location>
</feature>
<dbReference type="InterPro" id="IPR020846">
    <property type="entry name" value="MFS_dom"/>
</dbReference>
<feature type="transmembrane region" description="Helical" evidence="5">
    <location>
        <begin position="91"/>
        <end position="108"/>
    </location>
</feature>
<evidence type="ECO:0000259" key="6">
    <source>
        <dbReference type="PROSITE" id="PS50850"/>
    </source>
</evidence>
<evidence type="ECO:0000256" key="4">
    <source>
        <dbReference type="ARBA" id="ARBA00023136"/>
    </source>
</evidence>
<feature type="transmembrane region" description="Helical" evidence="5">
    <location>
        <begin position="147"/>
        <end position="168"/>
    </location>
</feature>
<feature type="transmembrane region" description="Helical" evidence="5">
    <location>
        <begin position="386"/>
        <end position="406"/>
    </location>
</feature>
<dbReference type="SUPFAM" id="SSF103473">
    <property type="entry name" value="MFS general substrate transporter"/>
    <property type="match status" value="1"/>
</dbReference>
<keyword evidence="8" id="KW-1185">Reference proteome</keyword>
<dbReference type="PANTHER" id="PTHR23523">
    <property type="match status" value="1"/>
</dbReference>
<feature type="transmembrane region" description="Helical" evidence="5">
    <location>
        <begin position="114"/>
        <end position="135"/>
    </location>
</feature>
<feature type="transmembrane region" description="Helical" evidence="5">
    <location>
        <begin position="60"/>
        <end position="84"/>
    </location>
</feature>